<feature type="transmembrane region" description="Helical" evidence="7">
    <location>
        <begin position="318"/>
        <end position="338"/>
    </location>
</feature>
<comment type="caution">
    <text evidence="8">The sequence shown here is derived from an EMBL/GenBank/DDBJ whole genome shotgun (WGS) entry which is preliminary data.</text>
</comment>
<reference evidence="9" key="1">
    <citation type="journal article" date="2019" name="Int. J. Syst. Evol. Microbiol.">
        <title>The Global Catalogue of Microorganisms (GCM) 10K type strain sequencing project: providing services to taxonomists for standard genome sequencing and annotation.</title>
        <authorList>
            <consortium name="The Broad Institute Genomics Platform"/>
            <consortium name="The Broad Institute Genome Sequencing Center for Infectious Disease"/>
            <person name="Wu L."/>
            <person name="Ma J."/>
        </authorList>
    </citation>
    <scope>NUCLEOTIDE SEQUENCE [LARGE SCALE GENOMIC DNA]</scope>
    <source>
        <strain evidence="9">CCUG 43114</strain>
    </source>
</reference>
<dbReference type="PANTHER" id="PTHR32196">
    <property type="entry name" value="ABC TRANSPORTER PERMEASE PROTEIN YPHD-RELATED-RELATED"/>
    <property type="match status" value="1"/>
</dbReference>
<gene>
    <name evidence="8" type="ORF">ACFPJ6_15530</name>
</gene>
<feature type="transmembrane region" description="Helical" evidence="7">
    <location>
        <begin position="278"/>
        <end position="306"/>
    </location>
</feature>
<sequence length="342" mass="35633">MTTTAPTAASSPPDLPEPKRPWSHKVREALHSYPVLGPAAVLLLSVIIFSVASDRFLDPTNISLIIQQVAVVGVLALGQTLIILTAGIDLSVGAIMVLSSIVMAKLSAEAGLPGPMALLAGFAVGLLCGLVNGFLVTRLKLPPFIVTLGTLNIFFALNLFISESATVRGTDMSPWLLVMGNTFNVLGTNFTVGSVVLILTCAALAYALRQTGWGRHVYAIGDDREAARLSGIRVNKMLLSVYAVAGLVYGLAAWVLIGRIAAASPQAGIDDNLNSITAVVLGGTSLFGGRGAIVGTLVGALIVGVFRNGLTLVGIESLWQNFAVGVLVIVAVSIDQWIRKPA</sequence>
<evidence type="ECO:0000256" key="3">
    <source>
        <dbReference type="ARBA" id="ARBA00022692"/>
    </source>
</evidence>
<feature type="transmembrane region" description="Helical" evidence="7">
    <location>
        <begin position="115"/>
        <end position="135"/>
    </location>
</feature>
<feature type="transmembrane region" description="Helical" evidence="7">
    <location>
        <begin position="182"/>
        <end position="208"/>
    </location>
</feature>
<feature type="transmembrane region" description="Helical" evidence="7">
    <location>
        <begin position="237"/>
        <end position="257"/>
    </location>
</feature>
<evidence type="ECO:0000313" key="8">
    <source>
        <dbReference type="EMBL" id="MFC5382179.1"/>
    </source>
</evidence>
<feature type="region of interest" description="Disordered" evidence="6">
    <location>
        <begin position="1"/>
        <end position="21"/>
    </location>
</feature>
<accession>A0ABW0GQC4</accession>
<evidence type="ECO:0000256" key="7">
    <source>
        <dbReference type="SAM" id="Phobius"/>
    </source>
</evidence>
<protein>
    <submittedName>
        <fullName evidence="8">ABC transporter permease</fullName>
    </submittedName>
</protein>
<organism evidence="8 9">
    <name type="scientific">Aquipuribacter nitratireducens</name>
    <dbReference type="NCBI Taxonomy" id="650104"/>
    <lineage>
        <taxon>Bacteria</taxon>
        <taxon>Bacillati</taxon>
        <taxon>Actinomycetota</taxon>
        <taxon>Actinomycetes</taxon>
        <taxon>Micrococcales</taxon>
        <taxon>Intrasporangiaceae</taxon>
        <taxon>Aquipuribacter</taxon>
    </lineage>
</organism>
<evidence type="ECO:0000256" key="5">
    <source>
        <dbReference type="ARBA" id="ARBA00023136"/>
    </source>
</evidence>
<evidence type="ECO:0000313" key="9">
    <source>
        <dbReference type="Proteomes" id="UP001596122"/>
    </source>
</evidence>
<evidence type="ECO:0000256" key="4">
    <source>
        <dbReference type="ARBA" id="ARBA00022989"/>
    </source>
</evidence>
<keyword evidence="9" id="KW-1185">Reference proteome</keyword>
<keyword evidence="2" id="KW-1003">Cell membrane</keyword>
<keyword evidence="3 7" id="KW-0812">Transmembrane</keyword>
<comment type="subcellular location">
    <subcellularLocation>
        <location evidence="1">Cell membrane</location>
        <topology evidence="1">Multi-pass membrane protein</topology>
    </subcellularLocation>
</comment>
<dbReference type="CDD" id="cd06579">
    <property type="entry name" value="TM_PBP1_transp_AraH_like"/>
    <property type="match status" value="1"/>
</dbReference>
<feature type="transmembrane region" description="Helical" evidence="7">
    <location>
        <begin position="141"/>
        <end position="161"/>
    </location>
</feature>
<keyword evidence="4 7" id="KW-1133">Transmembrane helix</keyword>
<name>A0ABW0GQC4_9MICO</name>
<feature type="transmembrane region" description="Helical" evidence="7">
    <location>
        <begin position="64"/>
        <end position="84"/>
    </location>
</feature>
<feature type="compositionally biased region" description="Low complexity" evidence="6">
    <location>
        <begin position="1"/>
        <end position="12"/>
    </location>
</feature>
<dbReference type="InterPro" id="IPR001851">
    <property type="entry name" value="ABC_transp_permease"/>
</dbReference>
<evidence type="ECO:0000256" key="2">
    <source>
        <dbReference type="ARBA" id="ARBA00022475"/>
    </source>
</evidence>
<keyword evidence="5 7" id="KW-0472">Membrane</keyword>
<dbReference type="PANTHER" id="PTHR32196:SF72">
    <property type="entry name" value="RIBOSE IMPORT PERMEASE PROTEIN RBSC"/>
    <property type="match status" value="1"/>
</dbReference>
<evidence type="ECO:0000256" key="1">
    <source>
        <dbReference type="ARBA" id="ARBA00004651"/>
    </source>
</evidence>
<dbReference type="Proteomes" id="UP001596122">
    <property type="component" value="Unassembled WGS sequence"/>
</dbReference>
<dbReference type="Pfam" id="PF02653">
    <property type="entry name" value="BPD_transp_2"/>
    <property type="match status" value="1"/>
</dbReference>
<proteinExistence type="predicted"/>
<evidence type="ECO:0000256" key="6">
    <source>
        <dbReference type="SAM" id="MobiDB-lite"/>
    </source>
</evidence>
<dbReference type="RefSeq" id="WP_340269675.1">
    <property type="nucleotide sequence ID" value="NZ_JBBEOG010000005.1"/>
</dbReference>
<feature type="transmembrane region" description="Helical" evidence="7">
    <location>
        <begin position="30"/>
        <end position="52"/>
    </location>
</feature>
<dbReference type="EMBL" id="JBHSLD010000014">
    <property type="protein sequence ID" value="MFC5382179.1"/>
    <property type="molecule type" value="Genomic_DNA"/>
</dbReference>